<keyword evidence="1" id="KW-0175">Coiled coil</keyword>
<feature type="domain" description="Calmodulin binding protein-like N-terminal" evidence="2">
    <location>
        <begin position="70"/>
        <end position="127"/>
    </location>
</feature>
<proteinExistence type="predicted"/>
<reference evidence="3 4" key="2">
    <citation type="journal article" date="2009" name="PLoS ONE">
        <title>An integrated genetic and cytogenetic map of the cucumber genome.</title>
        <authorList>
            <person name="Ren Y."/>
            <person name="Zhang Z."/>
            <person name="Liu J."/>
            <person name="Staub J.E."/>
            <person name="Han Y."/>
            <person name="Cheng Z."/>
            <person name="Li X."/>
            <person name="Lu J."/>
            <person name="Miao H."/>
            <person name="Kang H."/>
            <person name="Xie B."/>
            <person name="Gu X."/>
            <person name="Wang X."/>
            <person name="Du Y."/>
            <person name="Jin W."/>
            <person name="Huang S."/>
        </authorList>
    </citation>
    <scope>NUCLEOTIDE SEQUENCE [LARGE SCALE GENOMIC DNA]</scope>
    <source>
        <strain evidence="4">cv. 9930</strain>
    </source>
</reference>
<evidence type="ECO:0000259" key="2">
    <source>
        <dbReference type="Pfam" id="PF07887"/>
    </source>
</evidence>
<dbReference type="Pfam" id="PF07887">
    <property type="entry name" value="Calmodulin_bind"/>
    <property type="match status" value="1"/>
</dbReference>
<dbReference type="SMR" id="A0A0A0LVL0"/>
<gene>
    <name evidence="3" type="ORF">Csa_1G039030</name>
</gene>
<accession>A0A0A0LVL0</accession>
<dbReference type="AlphaFoldDB" id="A0A0A0LVL0"/>
<keyword evidence="4" id="KW-1185">Reference proteome</keyword>
<dbReference type="Gramene" id="KGN64036">
    <property type="protein sequence ID" value="KGN64036"/>
    <property type="gene ID" value="Csa_1G039030"/>
</dbReference>
<protein>
    <recommendedName>
        <fullName evidence="2">Calmodulin binding protein-like N-terminal domain-containing protein</fullName>
    </recommendedName>
</protein>
<reference evidence="3 4" key="4">
    <citation type="journal article" date="2011" name="BMC Genomics">
        <title>RNA-Seq improves annotation of protein-coding genes in the cucumber genome.</title>
        <authorList>
            <person name="Li Z."/>
            <person name="Zhang Z."/>
            <person name="Yan P."/>
            <person name="Huang S."/>
            <person name="Fei Z."/>
            <person name="Lin K."/>
        </authorList>
    </citation>
    <scope>NUCLEOTIDE SEQUENCE [LARGE SCALE GENOMIC DNA]</scope>
    <source>
        <strain evidence="4">cv. 9930</strain>
    </source>
</reference>
<sequence length="206" mass="23739">MLQVRRRPPRISLSRPILSITCCKFAVEHHDFYAIGIDDGHTRRLTFNIWIVAAVVDFIGRDLERCGCSTGQMNVTLCYCAATIEDLEFTDKSDWVRRRNFSLEFECFEVQSSKRRRIQEAITEPIMDSNSLTCTFSCDDILCHVNSLSEAHKEGKLRIESLEKELTNCTEEIGGVKRREVESKKEEAEDFAQEMAKAKVPNYRFA</sequence>
<organism evidence="3 4">
    <name type="scientific">Cucumis sativus</name>
    <name type="common">Cucumber</name>
    <dbReference type="NCBI Taxonomy" id="3659"/>
    <lineage>
        <taxon>Eukaryota</taxon>
        <taxon>Viridiplantae</taxon>
        <taxon>Streptophyta</taxon>
        <taxon>Embryophyta</taxon>
        <taxon>Tracheophyta</taxon>
        <taxon>Spermatophyta</taxon>
        <taxon>Magnoliopsida</taxon>
        <taxon>eudicotyledons</taxon>
        <taxon>Gunneridae</taxon>
        <taxon>Pentapetalae</taxon>
        <taxon>rosids</taxon>
        <taxon>fabids</taxon>
        <taxon>Cucurbitales</taxon>
        <taxon>Cucurbitaceae</taxon>
        <taxon>Benincaseae</taxon>
        <taxon>Cucumis</taxon>
    </lineage>
</organism>
<dbReference type="EMBL" id="CM002922">
    <property type="protein sequence ID" value="KGN64036.1"/>
    <property type="molecule type" value="Genomic_DNA"/>
</dbReference>
<feature type="coiled-coil region" evidence="1">
    <location>
        <begin position="145"/>
        <end position="179"/>
    </location>
</feature>
<name>A0A0A0LVL0_CUCSA</name>
<reference evidence="3 4" key="3">
    <citation type="journal article" date="2010" name="BMC Genomics">
        <title>Transcriptome sequencing and comparative analysis of cucumber flowers with different sex types.</title>
        <authorList>
            <person name="Guo S."/>
            <person name="Zheng Y."/>
            <person name="Joung J.G."/>
            <person name="Liu S."/>
            <person name="Zhang Z."/>
            <person name="Crasta O.R."/>
            <person name="Sobral B.W."/>
            <person name="Xu Y."/>
            <person name="Huang S."/>
            <person name="Fei Z."/>
        </authorList>
    </citation>
    <scope>NUCLEOTIDE SEQUENCE [LARGE SCALE GENOMIC DNA]</scope>
    <source>
        <strain evidence="4">cv. 9930</strain>
    </source>
</reference>
<dbReference type="InterPro" id="IPR046831">
    <property type="entry name" value="Calmodulin_bind_N"/>
</dbReference>
<reference evidence="3 4" key="1">
    <citation type="journal article" date="2009" name="Nat. Genet.">
        <title>The genome of the cucumber, Cucumis sativus L.</title>
        <authorList>
            <person name="Huang S."/>
            <person name="Li R."/>
            <person name="Zhang Z."/>
            <person name="Li L."/>
            <person name="Gu X."/>
            <person name="Fan W."/>
            <person name="Lucas W.J."/>
            <person name="Wang X."/>
            <person name="Xie B."/>
            <person name="Ni P."/>
            <person name="Ren Y."/>
            <person name="Zhu H."/>
            <person name="Li J."/>
            <person name="Lin K."/>
            <person name="Jin W."/>
            <person name="Fei Z."/>
            <person name="Li G."/>
            <person name="Staub J."/>
            <person name="Kilian A."/>
            <person name="van der Vossen E.A."/>
            <person name="Wu Y."/>
            <person name="Guo J."/>
            <person name="He J."/>
            <person name="Jia Z."/>
            <person name="Ren Y."/>
            <person name="Tian G."/>
            <person name="Lu Y."/>
            <person name="Ruan J."/>
            <person name="Qian W."/>
            <person name="Wang M."/>
            <person name="Huang Q."/>
            <person name="Li B."/>
            <person name="Xuan Z."/>
            <person name="Cao J."/>
            <person name="Asan"/>
            <person name="Wu Z."/>
            <person name="Zhang J."/>
            <person name="Cai Q."/>
            <person name="Bai Y."/>
            <person name="Zhao B."/>
            <person name="Han Y."/>
            <person name="Li Y."/>
            <person name="Li X."/>
            <person name="Wang S."/>
            <person name="Shi Q."/>
            <person name="Liu S."/>
            <person name="Cho W.K."/>
            <person name="Kim J.Y."/>
            <person name="Xu Y."/>
            <person name="Heller-Uszynska K."/>
            <person name="Miao H."/>
            <person name="Cheng Z."/>
            <person name="Zhang S."/>
            <person name="Wu J."/>
            <person name="Yang Y."/>
            <person name="Kang H."/>
            <person name="Li M."/>
            <person name="Liang H."/>
            <person name="Ren X."/>
            <person name="Shi Z."/>
            <person name="Wen M."/>
            <person name="Jian M."/>
            <person name="Yang H."/>
            <person name="Zhang G."/>
            <person name="Yang Z."/>
            <person name="Chen R."/>
            <person name="Liu S."/>
            <person name="Li J."/>
            <person name="Ma L."/>
            <person name="Liu H."/>
            <person name="Zhou Y."/>
            <person name="Zhao J."/>
            <person name="Fang X."/>
            <person name="Li G."/>
            <person name="Fang L."/>
            <person name="Li Y."/>
            <person name="Liu D."/>
            <person name="Zheng H."/>
            <person name="Zhang Y."/>
            <person name="Qin N."/>
            <person name="Li Z."/>
            <person name="Yang G."/>
            <person name="Yang S."/>
            <person name="Bolund L."/>
            <person name="Kristiansen K."/>
            <person name="Zheng H."/>
            <person name="Li S."/>
            <person name="Zhang X."/>
            <person name="Yang H."/>
            <person name="Wang J."/>
            <person name="Sun R."/>
            <person name="Zhang B."/>
            <person name="Jiang S."/>
            <person name="Wang J."/>
            <person name="Du Y."/>
            <person name="Li S."/>
        </authorList>
    </citation>
    <scope>NUCLEOTIDE SEQUENCE [LARGE SCALE GENOMIC DNA]</scope>
    <source>
        <strain evidence="4">cv. 9930</strain>
    </source>
</reference>
<evidence type="ECO:0000313" key="4">
    <source>
        <dbReference type="Proteomes" id="UP000029981"/>
    </source>
</evidence>
<evidence type="ECO:0000256" key="1">
    <source>
        <dbReference type="SAM" id="Coils"/>
    </source>
</evidence>
<dbReference type="Proteomes" id="UP000029981">
    <property type="component" value="Chromosome 1"/>
</dbReference>
<evidence type="ECO:0000313" key="3">
    <source>
        <dbReference type="EMBL" id="KGN64036.1"/>
    </source>
</evidence>